<dbReference type="Proteomes" id="UP001315278">
    <property type="component" value="Unassembled WGS sequence"/>
</dbReference>
<sequence length="150" mass="16159">MEVMASMPGLDFVRAIFARRLPEPPIMQTVEPFDCTAEEGVVVIHSIPGLRHYNPIGSVHGGYAAILLDSAMGLAVQSTLPKGSGYTTLEFKISFVRGMSRDTGTIRTEGRVLNAGRRVATAEARITDDKGKLIAHATTTCLVFELPKTA</sequence>
<keyword evidence="5" id="KW-1185">Reference proteome</keyword>
<dbReference type="RefSeq" id="WP_212393845.1">
    <property type="nucleotide sequence ID" value="NZ_JAFCJH010000003.1"/>
</dbReference>
<evidence type="ECO:0000259" key="3">
    <source>
        <dbReference type="Pfam" id="PF03061"/>
    </source>
</evidence>
<evidence type="ECO:0000256" key="1">
    <source>
        <dbReference type="ARBA" id="ARBA00008324"/>
    </source>
</evidence>
<organism evidence="4 5">
    <name type="scientific">Bradyrhizobium jicamae</name>
    <dbReference type="NCBI Taxonomy" id="280332"/>
    <lineage>
        <taxon>Bacteria</taxon>
        <taxon>Pseudomonadati</taxon>
        <taxon>Pseudomonadota</taxon>
        <taxon>Alphaproteobacteria</taxon>
        <taxon>Hyphomicrobiales</taxon>
        <taxon>Nitrobacteraceae</taxon>
        <taxon>Bradyrhizobium</taxon>
    </lineage>
</organism>
<dbReference type="PANTHER" id="PTHR21660">
    <property type="entry name" value="THIOESTERASE SUPERFAMILY MEMBER-RELATED"/>
    <property type="match status" value="1"/>
</dbReference>
<evidence type="ECO:0000313" key="4">
    <source>
        <dbReference type="EMBL" id="MBR0794549.1"/>
    </source>
</evidence>
<gene>
    <name evidence="4" type="ORF">JQ615_04000</name>
</gene>
<comment type="caution">
    <text evidence="4">The sequence shown here is derived from an EMBL/GenBank/DDBJ whole genome shotgun (WGS) entry which is preliminary data.</text>
</comment>
<reference evidence="5" key="1">
    <citation type="journal article" date="2021" name="ISME J.">
        <title>Evolutionary origin and ecological implication of a unique nif island in free-living Bradyrhizobium lineages.</title>
        <authorList>
            <person name="Tao J."/>
        </authorList>
    </citation>
    <scope>NUCLEOTIDE SEQUENCE [LARGE SCALE GENOMIC DNA]</scope>
    <source>
        <strain evidence="5">SZCCT0434</strain>
    </source>
</reference>
<keyword evidence="2" id="KW-0378">Hydrolase</keyword>
<proteinExistence type="inferred from homology"/>
<name>A0ABS5FCP6_9BRAD</name>
<protein>
    <submittedName>
        <fullName evidence="4">PaaI family thioesterase</fullName>
    </submittedName>
</protein>
<dbReference type="PANTHER" id="PTHR21660:SF1">
    <property type="entry name" value="ACYL-COENZYME A THIOESTERASE 13"/>
    <property type="match status" value="1"/>
</dbReference>
<accession>A0ABS5FCP6</accession>
<dbReference type="SUPFAM" id="SSF54637">
    <property type="entry name" value="Thioesterase/thiol ester dehydrase-isomerase"/>
    <property type="match status" value="1"/>
</dbReference>
<feature type="domain" description="Thioesterase" evidence="3">
    <location>
        <begin position="57"/>
        <end position="134"/>
    </location>
</feature>
<dbReference type="Gene3D" id="3.10.129.10">
    <property type="entry name" value="Hotdog Thioesterase"/>
    <property type="match status" value="1"/>
</dbReference>
<dbReference type="Pfam" id="PF03061">
    <property type="entry name" value="4HBT"/>
    <property type="match status" value="1"/>
</dbReference>
<dbReference type="CDD" id="cd03443">
    <property type="entry name" value="PaaI_thioesterase"/>
    <property type="match status" value="1"/>
</dbReference>
<dbReference type="InterPro" id="IPR003736">
    <property type="entry name" value="PAAI_dom"/>
</dbReference>
<evidence type="ECO:0000256" key="2">
    <source>
        <dbReference type="ARBA" id="ARBA00022801"/>
    </source>
</evidence>
<evidence type="ECO:0000313" key="5">
    <source>
        <dbReference type="Proteomes" id="UP001315278"/>
    </source>
</evidence>
<dbReference type="InterPro" id="IPR029069">
    <property type="entry name" value="HotDog_dom_sf"/>
</dbReference>
<comment type="similarity">
    <text evidence="1">Belongs to the thioesterase PaaI family.</text>
</comment>
<dbReference type="InterPro" id="IPR006683">
    <property type="entry name" value="Thioestr_dom"/>
</dbReference>
<dbReference type="NCBIfam" id="TIGR00369">
    <property type="entry name" value="unchar_dom_1"/>
    <property type="match status" value="1"/>
</dbReference>
<dbReference type="InterPro" id="IPR039298">
    <property type="entry name" value="ACOT13"/>
</dbReference>
<dbReference type="EMBL" id="JAFCJH010000003">
    <property type="protein sequence ID" value="MBR0794549.1"/>
    <property type="molecule type" value="Genomic_DNA"/>
</dbReference>